<evidence type="ECO:0000313" key="12">
    <source>
        <dbReference type="Proteomes" id="UP000271624"/>
    </source>
</evidence>
<dbReference type="InterPro" id="IPR020598">
    <property type="entry name" value="rRNA_Ade_methylase_Trfase_N"/>
</dbReference>
<name>A0A433VR05_9CYAN</name>
<comment type="similarity">
    <text evidence="7">Belongs to the class I-like SAM-binding methyltransferase superfamily. rRNA adenine N(6)-methyltransferase family. RsmA subfamily.</text>
</comment>
<dbReference type="FunFam" id="1.10.8.100:FF:000001">
    <property type="entry name" value="Ribosomal RNA small subunit methyltransferase A"/>
    <property type="match status" value="1"/>
</dbReference>
<keyword evidence="6 7" id="KW-0694">RNA-binding</keyword>
<dbReference type="InterPro" id="IPR011530">
    <property type="entry name" value="rRNA_adenine_dimethylase"/>
</dbReference>
<dbReference type="InterPro" id="IPR020596">
    <property type="entry name" value="rRNA_Ade_Mease_Trfase_CS"/>
</dbReference>
<dbReference type="SUPFAM" id="SSF53335">
    <property type="entry name" value="S-adenosyl-L-methionine-dependent methyltransferases"/>
    <property type="match status" value="1"/>
</dbReference>
<feature type="domain" description="Ribosomal RNA adenine methylase transferase N-terminal" evidence="10">
    <location>
        <begin position="23"/>
        <end position="204"/>
    </location>
</feature>
<keyword evidence="12" id="KW-1185">Reference proteome</keyword>
<dbReference type="EC" id="2.1.1.182" evidence="7"/>
<evidence type="ECO:0000313" key="11">
    <source>
        <dbReference type="EMBL" id="RUT08536.1"/>
    </source>
</evidence>
<accession>A0A433VR05</accession>
<evidence type="ECO:0000256" key="6">
    <source>
        <dbReference type="ARBA" id="ARBA00022884"/>
    </source>
</evidence>
<feature type="binding site" evidence="7 8">
    <location>
        <position position="43"/>
    </location>
    <ligand>
        <name>S-adenosyl-L-methionine</name>
        <dbReference type="ChEBI" id="CHEBI:59789"/>
    </ligand>
</feature>
<dbReference type="PROSITE" id="PS51689">
    <property type="entry name" value="SAM_RNA_A_N6_MT"/>
    <property type="match status" value="1"/>
</dbReference>
<feature type="binding site" evidence="7 8">
    <location>
        <position position="18"/>
    </location>
    <ligand>
        <name>S-adenosyl-L-methionine</name>
        <dbReference type="ChEBI" id="CHEBI:59789"/>
    </ligand>
</feature>
<dbReference type="InterPro" id="IPR023165">
    <property type="entry name" value="rRNA_Ade_diMease-like_C"/>
</dbReference>
<keyword evidence="5 7" id="KW-0949">S-adenosyl-L-methionine</keyword>
<evidence type="ECO:0000259" key="10">
    <source>
        <dbReference type="SMART" id="SM00650"/>
    </source>
</evidence>
<evidence type="ECO:0000256" key="9">
    <source>
        <dbReference type="SAM" id="MobiDB-lite"/>
    </source>
</evidence>
<dbReference type="CDD" id="cd02440">
    <property type="entry name" value="AdoMet_MTases"/>
    <property type="match status" value="1"/>
</dbReference>
<dbReference type="InterPro" id="IPR029063">
    <property type="entry name" value="SAM-dependent_MTases_sf"/>
</dbReference>
<dbReference type="GO" id="GO:0052908">
    <property type="term" value="F:16S rRNA (adenine(1518)-N(6)/adenine(1519)-N(6))-dimethyltransferase activity"/>
    <property type="evidence" value="ECO:0007669"/>
    <property type="project" value="UniProtKB-EC"/>
</dbReference>
<feature type="binding site" evidence="7 8">
    <location>
        <position position="64"/>
    </location>
    <ligand>
        <name>S-adenosyl-L-methionine</name>
        <dbReference type="ChEBI" id="CHEBI:59789"/>
    </ligand>
</feature>
<feature type="binding site" evidence="7 8">
    <location>
        <position position="89"/>
    </location>
    <ligand>
        <name>S-adenosyl-L-methionine</name>
        <dbReference type="ChEBI" id="CHEBI:59789"/>
    </ligand>
</feature>
<sequence>MKGKGEVKTRRVLAQHWLKSESALENIVRAARCTKDDRVLEIGPGTGVLTRRILPLVQALISVEIDRDLCKMLVKEFGNRENFLLLQGDFLELDVESQLGSFEKFQNQNKVVANIPYNITGPIIEKLLGTIANPNTKPYESIVLLIQKEVAERIVAKPGGRTFGALTVRVQYLAQCEYVCTVPAKAFHPAPKVDSAIVKLVPRQLENLANDPKYLETLVKLGFGAKRKMLRNNLQSIIERDELTTILEGLHINPQARGEDIGVEQWVKLSNELKERAKQNNALEDDSLSKATNDDKFDDSDINVDDGHDV</sequence>
<dbReference type="AlphaFoldDB" id="A0A433VR05"/>
<evidence type="ECO:0000256" key="5">
    <source>
        <dbReference type="ARBA" id="ARBA00022691"/>
    </source>
</evidence>
<dbReference type="Pfam" id="PF00398">
    <property type="entry name" value="RrnaAD"/>
    <property type="match status" value="1"/>
</dbReference>
<dbReference type="OrthoDB" id="9814755at2"/>
<dbReference type="PANTHER" id="PTHR11727">
    <property type="entry name" value="DIMETHYLADENOSINE TRANSFERASE"/>
    <property type="match status" value="1"/>
</dbReference>
<comment type="catalytic activity">
    <reaction evidence="7">
        <text>adenosine(1518)/adenosine(1519) in 16S rRNA + 4 S-adenosyl-L-methionine = N(6)-dimethyladenosine(1518)/N(6)-dimethyladenosine(1519) in 16S rRNA + 4 S-adenosyl-L-homocysteine + 4 H(+)</text>
        <dbReference type="Rhea" id="RHEA:19609"/>
        <dbReference type="Rhea" id="RHEA-COMP:10232"/>
        <dbReference type="Rhea" id="RHEA-COMP:10233"/>
        <dbReference type="ChEBI" id="CHEBI:15378"/>
        <dbReference type="ChEBI" id="CHEBI:57856"/>
        <dbReference type="ChEBI" id="CHEBI:59789"/>
        <dbReference type="ChEBI" id="CHEBI:74411"/>
        <dbReference type="ChEBI" id="CHEBI:74493"/>
        <dbReference type="EC" id="2.1.1.182"/>
    </reaction>
</comment>
<dbReference type="EMBL" id="RSCL01000003">
    <property type="protein sequence ID" value="RUT08536.1"/>
    <property type="molecule type" value="Genomic_DNA"/>
</dbReference>
<dbReference type="GO" id="GO:0003723">
    <property type="term" value="F:RNA binding"/>
    <property type="evidence" value="ECO:0007669"/>
    <property type="project" value="UniProtKB-UniRule"/>
</dbReference>
<gene>
    <name evidence="7 11" type="primary">rsmA</name>
    <name evidence="7" type="synonym">ksgA</name>
    <name evidence="11" type="ORF">DSM106972_017040</name>
</gene>
<evidence type="ECO:0000256" key="3">
    <source>
        <dbReference type="ARBA" id="ARBA00022603"/>
    </source>
</evidence>
<dbReference type="HAMAP" id="MF_00607">
    <property type="entry name" value="16SrRNA_methyltr_A"/>
    <property type="match status" value="1"/>
</dbReference>
<feature type="binding site" evidence="7 8">
    <location>
        <position position="114"/>
    </location>
    <ligand>
        <name>S-adenosyl-L-methionine</name>
        <dbReference type="ChEBI" id="CHEBI:59789"/>
    </ligand>
</feature>
<keyword evidence="4 7" id="KW-0808">Transferase</keyword>
<dbReference type="FunFam" id="3.40.50.150:FF:000023">
    <property type="entry name" value="Ribosomal RNA small subunit methyltransferase A"/>
    <property type="match status" value="1"/>
</dbReference>
<feature type="binding site" evidence="7 8">
    <location>
        <position position="16"/>
    </location>
    <ligand>
        <name>S-adenosyl-L-methionine</name>
        <dbReference type="ChEBI" id="CHEBI:59789"/>
    </ligand>
</feature>
<evidence type="ECO:0000256" key="4">
    <source>
        <dbReference type="ARBA" id="ARBA00022679"/>
    </source>
</evidence>
<dbReference type="RefSeq" id="WP_127080326.1">
    <property type="nucleotide sequence ID" value="NZ_RSCL01000003.1"/>
</dbReference>
<dbReference type="InterPro" id="IPR001737">
    <property type="entry name" value="KsgA/Erm"/>
</dbReference>
<dbReference type="PROSITE" id="PS01131">
    <property type="entry name" value="RRNA_A_DIMETH"/>
    <property type="match status" value="1"/>
</dbReference>
<keyword evidence="1 7" id="KW-0963">Cytoplasm</keyword>
<dbReference type="GO" id="GO:0005829">
    <property type="term" value="C:cytosol"/>
    <property type="evidence" value="ECO:0007669"/>
    <property type="project" value="TreeGrafter"/>
</dbReference>
<protein>
    <recommendedName>
        <fullName evidence="7">Ribosomal RNA small subunit methyltransferase A</fullName>
        <ecNumber evidence="7">2.1.1.182</ecNumber>
    </recommendedName>
    <alternativeName>
        <fullName evidence="7">16S rRNA (adenine(1518)-N(6)/adenine(1519)-N(6))-dimethyltransferase</fullName>
    </alternativeName>
    <alternativeName>
        <fullName evidence="7">16S rRNA dimethyladenosine transferase</fullName>
    </alternativeName>
    <alternativeName>
        <fullName evidence="7">16S rRNA dimethylase</fullName>
    </alternativeName>
    <alternativeName>
        <fullName evidence="7">S-adenosylmethionine-6-N', N'-adenosyl(rRNA) dimethyltransferase</fullName>
    </alternativeName>
</protein>
<evidence type="ECO:0000256" key="2">
    <source>
        <dbReference type="ARBA" id="ARBA00022552"/>
    </source>
</evidence>
<reference evidence="11" key="1">
    <citation type="submission" date="2018-12" db="EMBL/GenBank/DDBJ databases">
        <authorList>
            <person name="Will S."/>
            <person name="Neumann-Schaal M."/>
            <person name="Henke P."/>
        </authorList>
    </citation>
    <scope>NUCLEOTIDE SEQUENCE</scope>
    <source>
        <strain evidence="11">PCC 7102</strain>
    </source>
</reference>
<dbReference type="SMART" id="SM00650">
    <property type="entry name" value="rADc"/>
    <property type="match status" value="1"/>
</dbReference>
<dbReference type="Gene3D" id="1.10.8.100">
    <property type="entry name" value="Ribosomal RNA adenine dimethylase-like, domain 2"/>
    <property type="match status" value="1"/>
</dbReference>
<keyword evidence="3 7" id="KW-0489">Methyltransferase</keyword>
<proteinExistence type="inferred from homology"/>
<evidence type="ECO:0000256" key="7">
    <source>
        <dbReference type="HAMAP-Rule" id="MF_00607"/>
    </source>
</evidence>
<reference evidence="11" key="2">
    <citation type="journal article" date="2019" name="Genome Biol. Evol.">
        <title>Day and night: Metabolic profiles and evolutionary relationships of six axenic non-marine cyanobacteria.</title>
        <authorList>
            <person name="Will S.E."/>
            <person name="Henke P."/>
            <person name="Boedeker C."/>
            <person name="Huang S."/>
            <person name="Brinkmann H."/>
            <person name="Rohde M."/>
            <person name="Jarek M."/>
            <person name="Friedl T."/>
            <person name="Seufert S."/>
            <person name="Schumacher M."/>
            <person name="Overmann J."/>
            <person name="Neumann-Schaal M."/>
            <person name="Petersen J."/>
        </authorList>
    </citation>
    <scope>NUCLEOTIDE SEQUENCE [LARGE SCALE GENOMIC DNA]</scope>
    <source>
        <strain evidence="11">PCC 7102</strain>
    </source>
</reference>
<dbReference type="Gene3D" id="3.40.50.150">
    <property type="entry name" value="Vaccinia Virus protein VP39"/>
    <property type="match status" value="1"/>
</dbReference>
<comment type="subcellular location">
    <subcellularLocation>
        <location evidence="7">Cytoplasm</location>
    </subcellularLocation>
</comment>
<dbReference type="Proteomes" id="UP000271624">
    <property type="component" value="Unassembled WGS sequence"/>
</dbReference>
<comment type="function">
    <text evidence="7">Specifically dimethylates two adjacent adenosines (A1518 and A1519) in the loop of a conserved hairpin near the 3'-end of 16S rRNA in the 30S particle. May play a critical role in biogenesis of 30S subunits.</text>
</comment>
<organism evidence="11 12">
    <name type="scientific">Dulcicalothrix desertica PCC 7102</name>
    <dbReference type="NCBI Taxonomy" id="232991"/>
    <lineage>
        <taxon>Bacteria</taxon>
        <taxon>Bacillati</taxon>
        <taxon>Cyanobacteriota</taxon>
        <taxon>Cyanophyceae</taxon>
        <taxon>Nostocales</taxon>
        <taxon>Calotrichaceae</taxon>
        <taxon>Dulcicalothrix</taxon>
    </lineage>
</organism>
<dbReference type="PANTHER" id="PTHR11727:SF7">
    <property type="entry name" value="DIMETHYLADENOSINE TRANSFERASE-RELATED"/>
    <property type="match status" value="1"/>
</dbReference>
<evidence type="ECO:0000256" key="1">
    <source>
        <dbReference type="ARBA" id="ARBA00022490"/>
    </source>
</evidence>
<evidence type="ECO:0000256" key="8">
    <source>
        <dbReference type="PROSITE-ProRule" id="PRU01026"/>
    </source>
</evidence>
<dbReference type="NCBIfam" id="TIGR00755">
    <property type="entry name" value="ksgA"/>
    <property type="match status" value="1"/>
</dbReference>
<comment type="caution">
    <text evidence="11">The sequence shown here is derived from an EMBL/GenBank/DDBJ whole genome shotgun (WGS) entry which is preliminary data.</text>
</comment>
<keyword evidence="2 7" id="KW-0698">rRNA processing</keyword>
<feature type="region of interest" description="Disordered" evidence="9">
    <location>
        <begin position="278"/>
        <end position="310"/>
    </location>
</feature>